<name>A0A933GNN9_UNCTE</name>
<feature type="region of interest" description="Disordered" evidence="1">
    <location>
        <begin position="31"/>
        <end position="50"/>
    </location>
</feature>
<evidence type="ECO:0000256" key="1">
    <source>
        <dbReference type="SAM" id="MobiDB-lite"/>
    </source>
</evidence>
<dbReference type="AlphaFoldDB" id="A0A933GNN9"/>
<comment type="caution">
    <text evidence="2">The sequence shown here is derived from an EMBL/GenBank/DDBJ whole genome shotgun (WGS) entry which is preliminary data.</text>
</comment>
<proteinExistence type="predicted"/>
<evidence type="ECO:0000313" key="3">
    <source>
        <dbReference type="Proteomes" id="UP000772181"/>
    </source>
</evidence>
<organism evidence="2 3">
    <name type="scientific">Tectimicrobiota bacterium</name>
    <dbReference type="NCBI Taxonomy" id="2528274"/>
    <lineage>
        <taxon>Bacteria</taxon>
        <taxon>Pseudomonadati</taxon>
        <taxon>Nitrospinota/Tectimicrobiota group</taxon>
        <taxon>Candidatus Tectimicrobiota</taxon>
    </lineage>
</organism>
<accession>A0A933GNN9</accession>
<protein>
    <submittedName>
        <fullName evidence="2">Uncharacterized protein</fullName>
    </submittedName>
</protein>
<gene>
    <name evidence="2" type="ORF">HY730_05735</name>
</gene>
<reference evidence="2" key="1">
    <citation type="submission" date="2020-07" db="EMBL/GenBank/DDBJ databases">
        <title>Huge and variable diversity of episymbiotic CPR bacteria and DPANN archaea in groundwater ecosystems.</title>
        <authorList>
            <person name="He C.Y."/>
            <person name="Keren R."/>
            <person name="Whittaker M."/>
            <person name="Farag I.F."/>
            <person name="Doudna J."/>
            <person name="Cate J.H.D."/>
            <person name="Banfield J.F."/>
        </authorList>
    </citation>
    <scope>NUCLEOTIDE SEQUENCE</scope>
    <source>
        <strain evidence="2">NC_groundwater_1482_Ag_S-0.65um_47_24</strain>
    </source>
</reference>
<evidence type="ECO:0000313" key="2">
    <source>
        <dbReference type="EMBL" id="MBI4595865.1"/>
    </source>
</evidence>
<dbReference type="EMBL" id="JACQWF010000260">
    <property type="protein sequence ID" value="MBI4595865.1"/>
    <property type="molecule type" value="Genomic_DNA"/>
</dbReference>
<sequence>MKLKLKITLKIHDLRSDGTVQSRYGFVQNDQTEIKRYGPGNGYPLPPLNS</sequence>
<dbReference type="Proteomes" id="UP000772181">
    <property type="component" value="Unassembled WGS sequence"/>
</dbReference>